<keyword evidence="3" id="KW-1185">Reference proteome</keyword>
<dbReference type="OrthoDB" id="5510929at2"/>
<keyword evidence="1" id="KW-0732">Signal</keyword>
<feature type="signal peptide" evidence="1">
    <location>
        <begin position="1"/>
        <end position="19"/>
    </location>
</feature>
<dbReference type="CDD" id="cd12105">
    <property type="entry name" value="HmuY"/>
    <property type="match status" value="1"/>
</dbReference>
<protein>
    <submittedName>
        <fullName evidence="2">HmuY protein</fullName>
    </submittedName>
</protein>
<accession>A0A1C4EE12</accession>
<dbReference type="EMBL" id="FMAR01000008">
    <property type="protein sequence ID" value="SCC41805.1"/>
    <property type="molecule type" value="Genomic_DNA"/>
</dbReference>
<gene>
    <name evidence="2" type="ORF">GA0116948_10839</name>
</gene>
<feature type="chain" id="PRO_5008691090" evidence="1">
    <location>
        <begin position="20"/>
        <end position="219"/>
    </location>
</feature>
<organism evidence="2 3">
    <name type="scientific">Chitinophaga costaii</name>
    <dbReference type="NCBI Taxonomy" id="1335309"/>
    <lineage>
        <taxon>Bacteria</taxon>
        <taxon>Pseudomonadati</taxon>
        <taxon>Bacteroidota</taxon>
        <taxon>Chitinophagia</taxon>
        <taxon>Chitinophagales</taxon>
        <taxon>Chitinophagaceae</taxon>
        <taxon>Chitinophaga</taxon>
    </lineage>
</organism>
<dbReference type="RefSeq" id="WP_089712610.1">
    <property type="nucleotide sequence ID" value="NZ_FMAR01000008.1"/>
</dbReference>
<dbReference type="STRING" id="1335309.GA0116948_10839"/>
<evidence type="ECO:0000313" key="3">
    <source>
        <dbReference type="Proteomes" id="UP000242818"/>
    </source>
</evidence>
<dbReference type="PROSITE" id="PS51257">
    <property type="entry name" value="PROKAR_LIPOPROTEIN"/>
    <property type="match status" value="1"/>
</dbReference>
<proteinExistence type="predicted"/>
<evidence type="ECO:0000313" key="2">
    <source>
        <dbReference type="EMBL" id="SCC41805.1"/>
    </source>
</evidence>
<dbReference type="InterPro" id="IPR025921">
    <property type="entry name" value="HmuY"/>
</dbReference>
<evidence type="ECO:0000256" key="1">
    <source>
        <dbReference type="SAM" id="SignalP"/>
    </source>
</evidence>
<name>A0A1C4EE12_9BACT</name>
<dbReference type="AlphaFoldDB" id="A0A1C4EE12"/>
<dbReference type="Pfam" id="PF14064">
    <property type="entry name" value="HmuY"/>
    <property type="match status" value="1"/>
</dbReference>
<sequence>MKKISILLLTLAALFSACTKDTKDTISEDGASTVITDLPGDTTARVGGNSAGFKILYFRFATGAKVTVADEDKASLQWDLAFTGPYNSEVYVNSGTYEYNPGYKGPGQGAIVIVNQDYDQVNTAPDNAAFNSSTVYKIGWDAGNGVGWFFYSLDNHIVVPVQHRTFVLRTPDGKYGKLELINVYKGNPPVVTDLFWPAPYFTFRYYVQPDGSRNIRTKQ</sequence>
<reference evidence="2 3" key="1">
    <citation type="submission" date="2016-08" db="EMBL/GenBank/DDBJ databases">
        <authorList>
            <person name="Seilhamer J.J."/>
        </authorList>
    </citation>
    <scope>NUCLEOTIDE SEQUENCE [LARGE SCALE GENOMIC DNA]</scope>
    <source>
        <strain evidence="2 3">A37T2</strain>
    </source>
</reference>
<dbReference type="Proteomes" id="UP000242818">
    <property type="component" value="Unassembled WGS sequence"/>
</dbReference>